<protein>
    <submittedName>
        <fullName evidence="2">Uncharacterized protein</fullName>
    </submittedName>
</protein>
<evidence type="ECO:0000313" key="3">
    <source>
        <dbReference type="Proteomes" id="UP000736335"/>
    </source>
</evidence>
<feature type="region of interest" description="Disordered" evidence="1">
    <location>
        <begin position="505"/>
        <end position="583"/>
    </location>
</feature>
<sequence length="583" mass="65742">MAGREDSKQGSREGTRSGEERSRNNRGGPVIRVKVASRQSRGQEESGTQWSRTTNRKESEIESFDVATSPRDFKNQPSSVANSLTFPSFSMTWFPSDAKGNPLPPFGPLDAIDRKGGLFPSIENDSPWTFEEVKVAYPSTKGIWESVREVWRLSTFEELGTGDRTWTVLVKAWIVRHYEVCREAGVQPYGPVVEYLRHVVQRNLISGEGLPSTEVKVLKTPKTGRPSPRAKLPYVLVPPSPVQRIPKRKEVTPDSPTTTTRGEETEAMDEEWKETQGSPPTPKLRSLRGKGQKKVKREMKKETPAKQEREKKVIAKDMSEMKVLEDSRLSPETKKLFPTSCRECQSRKKKCVPLWRKYYLAYVTVWCEYCMKNKCRCSFTDDFTMLHPPSVMESLGGIGRRKKAVEAKRKAAATPIKKAFSEGSNVEVQETEPGAGRGGLESLQMFDDIVDNLELPRMTIREWYADFLGARLAEDSRRMRLDLRKSAWEDIDRKFQARLLGNSAMSVDSSPVAGPSQPRVVSPQAGENMAEDLEKIVEDPGTPARSEVPSSSESEDEFAMSKKEGKRRAVSREEKKPEEAEGK</sequence>
<comment type="caution">
    <text evidence="2">The sequence shown here is derived from an EMBL/GenBank/DDBJ whole genome shotgun (WGS) entry which is preliminary data.</text>
</comment>
<feature type="compositionally biased region" description="Basic and acidic residues" evidence="1">
    <location>
        <begin position="1"/>
        <end position="23"/>
    </location>
</feature>
<evidence type="ECO:0000256" key="1">
    <source>
        <dbReference type="SAM" id="MobiDB-lite"/>
    </source>
</evidence>
<feature type="region of interest" description="Disordered" evidence="1">
    <location>
        <begin position="242"/>
        <end position="310"/>
    </location>
</feature>
<feature type="compositionally biased region" description="Basic and acidic residues" evidence="1">
    <location>
        <begin position="299"/>
        <end position="310"/>
    </location>
</feature>
<name>A0A9P6H4I1_9AGAM</name>
<gene>
    <name evidence="2" type="ORF">BJ322DRAFT_1114085</name>
</gene>
<feature type="compositionally biased region" description="Basic and acidic residues" evidence="1">
    <location>
        <begin position="570"/>
        <end position="583"/>
    </location>
</feature>
<dbReference type="AlphaFoldDB" id="A0A9P6H4I1"/>
<feature type="compositionally biased region" description="Basic residues" evidence="1">
    <location>
        <begin position="285"/>
        <end position="298"/>
    </location>
</feature>
<feature type="region of interest" description="Disordered" evidence="1">
    <location>
        <begin position="1"/>
        <end position="79"/>
    </location>
</feature>
<dbReference type="EMBL" id="WIUZ02000022">
    <property type="protein sequence ID" value="KAF9778746.1"/>
    <property type="molecule type" value="Genomic_DNA"/>
</dbReference>
<reference evidence="2" key="2">
    <citation type="submission" date="2020-11" db="EMBL/GenBank/DDBJ databases">
        <authorList>
            <consortium name="DOE Joint Genome Institute"/>
            <person name="Kuo A."/>
            <person name="Miyauchi S."/>
            <person name="Kiss E."/>
            <person name="Drula E."/>
            <person name="Kohler A."/>
            <person name="Sanchez-Garcia M."/>
            <person name="Andreopoulos B."/>
            <person name="Barry K.W."/>
            <person name="Bonito G."/>
            <person name="Buee M."/>
            <person name="Carver A."/>
            <person name="Chen C."/>
            <person name="Cichocki N."/>
            <person name="Clum A."/>
            <person name="Culley D."/>
            <person name="Crous P.W."/>
            <person name="Fauchery L."/>
            <person name="Girlanda M."/>
            <person name="Hayes R."/>
            <person name="Keri Z."/>
            <person name="Labutti K."/>
            <person name="Lipzen A."/>
            <person name="Lombard V."/>
            <person name="Magnuson J."/>
            <person name="Maillard F."/>
            <person name="Morin E."/>
            <person name="Murat C."/>
            <person name="Nolan M."/>
            <person name="Ohm R."/>
            <person name="Pangilinan J."/>
            <person name="Pereira M."/>
            <person name="Perotto S."/>
            <person name="Peter M."/>
            <person name="Riley R."/>
            <person name="Sitrit Y."/>
            <person name="Stielow B."/>
            <person name="Szollosi G."/>
            <person name="Zifcakova L."/>
            <person name="Stursova M."/>
            <person name="Spatafora J.W."/>
            <person name="Tedersoo L."/>
            <person name="Vaario L.-M."/>
            <person name="Yamada A."/>
            <person name="Yan M."/>
            <person name="Wang P."/>
            <person name="Xu J."/>
            <person name="Bruns T."/>
            <person name="Baldrian P."/>
            <person name="Vilgalys R."/>
            <person name="Henrissat B."/>
            <person name="Grigoriev I.V."/>
            <person name="Hibbett D."/>
            <person name="Nagy L.G."/>
            <person name="Martin F.M."/>
        </authorList>
    </citation>
    <scope>NUCLEOTIDE SEQUENCE</scope>
    <source>
        <strain evidence="2">UH-Tt-Lm1</strain>
    </source>
</reference>
<evidence type="ECO:0000313" key="2">
    <source>
        <dbReference type="EMBL" id="KAF9778746.1"/>
    </source>
</evidence>
<feature type="compositionally biased region" description="Polar residues" evidence="1">
    <location>
        <begin position="37"/>
        <end position="53"/>
    </location>
</feature>
<organism evidence="2 3">
    <name type="scientific">Thelephora terrestris</name>
    <dbReference type="NCBI Taxonomy" id="56493"/>
    <lineage>
        <taxon>Eukaryota</taxon>
        <taxon>Fungi</taxon>
        <taxon>Dikarya</taxon>
        <taxon>Basidiomycota</taxon>
        <taxon>Agaricomycotina</taxon>
        <taxon>Agaricomycetes</taxon>
        <taxon>Thelephorales</taxon>
        <taxon>Thelephoraceae</taxon>
        <taxon>Thelephora</taxon>
    </lineage>
</organism>
<dbReference type="Proteomes" id="UP000736335">
    <property type="component" value="Unassembled WGS sequence"/>
</dbReference>
<proteinExistence type="predicted"/>
<reference evidence="2" key="1">
    <citation type="journal article" date="2020" name="Nat. Commun.">
        <title>Large-scale genome sequencing of mycorrhizal fungi provides insights into the early evolution of symbiotic traits.</title>
        <authorList>
            <person name="Miyauchi S."/>
            <person name="Kiss E."/>
            <person name="Kuo A."/>
            <person name="Drula E."/>
            <person name="Kohler A."/>
            <person name="Sanchez-Garcia M."/>
            <person name="Morin E."/>
            <person name="Andreopoulos B."/>
            <person name="Barry K.W."/>
            <person name="Bonito G."/>
            <person name="Buee M."/>
            <person name="Carver A."/>
            <person name="Chen C."/>
            <person name="Cichocki N."/>
            <person name="Clum A."/>
            <person name="Culley D."/>
            <person name="Crous P.W."/>
            <person name="Fauchery L."/>
            <person name="Girlanda M."/>
            <person name="Hayes R.D."/>
            <person name="Keri Z."/>
            <person name="LaButti K."/>
            <person name="Lipzen A."/>
            <person name="Lombard V."/>
            <person name="Magnuson J."/>
            <person name="Maillard F."/>
            <person name="Murat C."/>
            <person name="Nolan M."/>
            <person name="Ohm R.A."/>
            <person name="Pangilinan J."/>
            <person name="Pereira M.F."/>
            <person name="Perotto S."/>
            <person name="Peter M."/>
            <person name="Pfister S."/>
            <person name="Riley R."/>
            <person name="Sitrit Y."/>
            <person name="Stielow J.B."/>
            <person name="Szollosi G."/>
            <person name="Zifcakova L."/>
            <person name="Stursova M."/>
            <person name="Spatafora J.W."/>
            <person name="Tedersoo L."/>
            <person name="Vaario L.M."/>
            <person name="Yamada A."/>
            <person name="Yan M."/>
            <person name="Wang P."/>
            <person name="Xu J."/>
            <person name="Bruns T."/>
            <person name="Baldrian P."/>
            <person name="Vilgalys R."/>
            <person name="Dunand C."/>
            <person name="Henrissat B."/>
            <person name="Grigoriev I.V."/>
            <person name="Hibbett D."/>
            <person name="Nagy L.G."/>
            <person name="Martin F.M."/>
        </authorList>
    </citation>
    <scope>NUCLEOTIDE SEQUENCE</scope>
    <source>
        <strain evidence="2">UH-Tt-Lm1</strain>
    </source>
</reference>
<accession>A0A9P6H4I1</accession>
<keyword evidence="3" id="KW-1185">Reference proteome</keyword>